<keyword evidence="3" id="KW-1185">Reference proteome</keyword>
<evidence type="ECO:0000313" key="3">
    <source>
        <dbReference type="Proteomes" id="UP000640786"/>
    </source>
</evidence>
<dbReference type="Proteomes" id="UP000640786">
    <property type="component" value="Unassembled WGS sequence"/>
</dbReference>
<dbReference type="InterPro" id="IPR008841">
    <property type="entry name" value="Siphovirus-type_tail_N"/>
</dbReference>
<dbReference type="Pfam" id="PF05709">
    <property type="entry name" value="Sipho_tail"/>
    <property type="match status" value="1"/>
</dbReference>
<evidence type="ECO:0000259" key="1">
    <source>
        <dbReference type="Pfam" id="PF05709"/>
    </source>
</evidence>
<dbReference type="NCBIfam" id="TIGR01633">
    <property type="entry name" value="phi3626_gp14_N"/>
    <property type="match status" value="1"/>
</dbReference>
<name>A0ABR8RFS7_9BACI</name>
<dbReference type="InterPro" id="IPR006520">
    <property type="entry name" value="Dit_BPSPP_N"/>
</dbReference>
<feature type="domain" description="Siphovirus-type tail component RIFT-related" evidence="1">
    <location>
        <begin position="10"/>
        <end position="124"/>
    </location>
</feature>
<evidence type="ECO:0000313" key="2">
    <source>
        <dbReference type="EMBL" id="MBD7946402.1"/>
    </source>
</evidence>
<protein>
    <submittedName>
        <fullName evidence="2">Phage tail family protein</fullName>
    </submittedName>
</protein>
<gene>
    <name evidence="2" type="ORF">H9650_20100</name>
</gene>
<sequence>MGLTFNGKHCNTVGLDVSDTRRPLMAEPDITFVEVPGRNGAIVITNTDKPTFKDINVEVDFLLEPNGQSFHNHCRQIAKWLSTLEKKPLVFDDDPSYTYKAIVTSQIDIERISGYGEFTVIFRCDPYEVTS</sequence>
<dbReference type="Gene3D" id="2.40.30.200">
    <property type="match status" value="1"/>
</dbReference>
<proteinExistence type="predicted"/>
<dbReference type="EMBL" id="JACSQO010000020">
    <property type="protein sequence ID" value="MBD7946402.1"/>
    <property type="molecule type" value="Genomic_DNA"/>
</dbReference>
<comment type="caution">
    <text evidence="2">The sequence shown here is derived from an EMBL/GenBank/DDBJ whole genome shotgun (WGS) entry which is preliminary data.</text>
</comment>
<reference evidence="2 3" key="1">
    <citation type="submission" date="2020-08" db="EMBL/GenBank/DDBJ databases">
        <title>A Genomic Blueprint of the Chicken Gut Microbiome.</title>
        <authorList>
            <person name="Gilroy R."/>
            <person name="Ravi A."/>
            <person name="Getino M."/>
            <person name="Pursley I."/>
            <person name="Horton D.L."/>
            <person name="Alikhan N.-F."/>
            <person name="Baker D."/>
            <person name="Gharbi K."/>
            <person name="Hall N."/>
            <person name="Watson M."/>
            <person name="Adriaenssens E.M."/>
            <person name="Foster-Nyarko E."/>
            <person name="Jarju S."/>
            <person name="Secka A."/>
            <person name="Antonio M."/>
            <person name="Oren A."/>
            <person name="Chaudhuri R."/>
            <person name="La Ragione R.M."/>
            <person name="Hildebrand F."/>
            <person name="Pallen M.J."/>
        </authorList>
    </citation>
    <scope>NUCLEOTIDE SEQUENCE [LARGE SCALE GENOMIC DNA]</scope>
    <source>
        <strain evidence="2 3">Sa2BUA9</strain>
    </source>
</reference>
<organism evidence="2 3">
    <name type="scientific">Psychrobacillus faecigallinarum</name>
    <dbReference type="NCBI Taxonomy" id="2762235"/>
    <lineage>
        <taxon>Bacteria</taxon>
        <taxon>Bacillati</taxon>
        <taxon>Bacillota</taxon>
        <taxon>Bacilli</taxon>
        <taxon>Bacillales</taxon>
        <taxon>Bacillaceae</taxon>
        <taxon>Psychrobacillus</taxon>
    </lineage>
</organism>
<accession>A0ABR8RFS7</accession>
<dbReference type="RefSeq" id="WP_191697989.1">
    <property type="nucleotide sequence ID" value="NZ_JACSQO010000020.1"/>
</dbReference>